<reference evidence="2 3" key="1">
    <citation type="submission" date="2016-10" db="EMBL/GenBank/DDBJ databases">
        <authorList>
            <person name="de Groot N.N."/>
        </authorList>
    </citation>
    <scope>NUCLEOTIDE SEQUENCE [LARGE SCALE GENOMIC DNA]</scope>
    <source>
        <strain evidence="2 3">MON 2.2</strain>
    </source>
</reference>
<dbReference type="EMBL" id="LT629688">
    <property type="protein sequence ID" value="SDD68727.1"/>
    <property type="molecule type" value="Genomic_DNA"/>
</dbReference>
<dbReference type="InterPro" id="IPR025159">
    <property type="entry name" value="AbiEi_N"/>
</dbReference>
<dbReference type="Pfam" id="PF13338">
    <property type="entry name" value="AbiEi_4"/>
    <property type="match status" value="1"/>
</dbReference>
<keyword evidence="3" id="KW-1185">Reference proteome</keyword>
<evidence type="ECO:0000259" key="1">
    <source>
        <dbReference type="Pfam" id="PF13338"/>
    </source>
</evidence>
<organism evidence="2 3">
    <name type="scientific">Auraticoccus monumenti</name>
    <dbReference type="NCBI Taxonomy" id="675864"/>
    <lineage>
        <taxon>Bacteria</taxon>
        <taxon>Bacillati</taxon>
        <taxon>Actinomycetota</taxon>
        <taxon>Actinomycetes</taxon>
        <taxon>Propionibacteriales</taxon>
        <taxon>Propionibacteriaceae</taxon>
        <taxon>Auraticoccus</taxon>
    </lineage>
</organism>
<gene>
    <name evidence="2" type="ORF">SAMN04489747_1517</name>
</gene>
<dbReference type="RefSeq" id="WP_090592069.1">
    <property type="nucleotide sequence ID" value="NZ_LT629688.1"/>
</dbReference>
<protein>
    <submittedName>
        <fullName evidence="2">Transcriptional regulator, AbiEi antitoxin, Type IV TA system</fullName>
    </submittedName>
</protein>
<feature type="domain" description="AbiEi antitoxin N-terminal" evidence="1">
    <location>
        <begin position="11"/>
        <end position="53"/>
    </location>
</feature>
<dbReference type="Proteomes" id="UP000198546">
    <property type="component" value="Chromosome i"/>
</dbReference>
<sequence length="319" mass="35413">MHRRVEPSPPLLQLAALQDGVLSLEQALGHGLGRNSVQRLVGEGRWHRLAPGVLMTTAPPAGFATLCWAGVLLSGDGARIGGAAAAHLHGLLDQPPEQVDVWSQQQVRIARTVWRFRRDQPGTHGRRATAAPPRLSIEDTVIDHANGLSRDDVPAVVLAAVQTRRTTPERLRREVQRRPRLRHRRLLLDLLSEAAEGVHSPLERVYLHEVERAHGLPRGRRQLRGAGGRHRDVGYPEHGLVVELDGRFHEGAGRWRDMERDNVATLSGERTLRYGWFDLTTRPCAAARQVGHMLQLGGWTGLVTPCRRCRRVPLCTSAA</sequence>
<dbReference type="STRING" id="675864.SAMN04489747_1517"/>
<name>A0A1G6WU53_9ACTN</name>
<evidence type="ECO:0000313" key="3">
    <source>
        <dbReference type="Proteomes" id="UP000198546"/>
    </source>
</evidence>
<dbReference type="AlphaFoldDB" id="A0A1G6WU53"/>
<proteinExistence type="predicted"/>
<evidence type="ECO:0000313" key="2">
    <source>
        <dbReference type="EMBL" id="SDD68727.1"/>
    </source>
</evidence>
<accession>A0A1G6WU53</accession>
<dbReference type="OrthoDB" id="5146042at2"/>